<dbReference type="InterPro" id="IPR051063">
    <property type="entry name" value="PDI"/>
</dbReference>
<gene>
    <name evidence="2" type="ORF">B4U80_13675</name>
</gene>
<dbReference type="GO" id="GO:0006457">
    <property type="term" value="P:protein folding"/>
    <property type="evidence" value="ECO:0007669"/>
    <property type="project" value="TreeGrafter"/>
</dbReference>
<comment type="caution">
    <text evidence="2">The sequence shown here is derived from an EMBL/GenBank/DDBJ whole genome shotgun (WGS) entry which is preliminary data.</text>
</comment>
<protein>
    <submittedName>
        <fullName evidence="2">Protein disulfide-isomerase A4-like protein</fullName>
    </submittedName>
</protein>
<reference evidence="2 3" key="1">
    <citation type="journal article" date="2018" name="Gigascience">
        <title>Genomes of trombidid mites reveal novel predicted allergens and laterally-transferred genes associated with secondary metabolism.</title>
        <authorList>
            <person name="Dong X."/>
            <person name="Chaisiri K."/>
            <person name="Xia D."/>
            <person name="Armstrong S.D."/>
            <person name="Fang Y."/>
            <person name="Donnelly M.J."/>
            <person name="Kadowaki T."/>
            <person name="McGarry J.W."/>
            <person name="Darby A.C."/>
            <person name="Makepeace B.L."/>
        </authorList>
    </citation>
    <scope>NUCLEOTIDE SEQUENCE [LARGE SCALE GENOMIC DNA]</scope>
    <source>
        <strain evidence="2">UoL-UT</strain>
    </source>
</reference>
<proteinExistence type="predicted"/>
<name>A0A443SMR5_9ACAR</name>
<dbReference type="SUPFAM" id="SSF52833">
    <property type="entry name" value="Thioredoxin-like"/>
    <property type="match status" value="1"/>
</dbReference>
<dbReference type="GO" id="GO:0003756">
    <property type="term" value="F:protein disulfide isomerase activity"/>
    <property type="evidence" value="ECO:0007669"/>
    <property type="project" value="TreeGrafter"/>
</dbReference>
<dbReference type="Pfam" id="PF00085">
    <property type="entry name" value="Thioredoxin"/>
    <property type="match status" value="1"/>
</dbReference>
<dbReference type="InterPro" id="IPR013766">
    <property type="entry name" value="Thioredoxin_domain"/>
</dbReference>
<evidence type="ECO:0000259" key="1">
    <source>
        <dbReference type="Pfam" id="PF00085"/>
    </source>
</evidence>
<dbReference type="VEuPathDB" id="VectorBase:LDEU003267"/>
<dbReference type="GO" id="GO:0005783">
    <property type="term" value="C:endoplasmic reticulum"/>
    <property type="evidence" value="ECO:0007669"/>
    <property type="project" value="TreeGrafter"/>
</dbReference>
<accession>A0A443SMR5</accession>
<evidence type="ECO:0000313" key="3">
    <source>
        <dbReference type="Proteomes" id="UP000288716"/>
    </source>
</evidence>
<dbReference type="PANTHER" id="PTHR45672">
    <property type="entry name" value="PROTEIN DISULFIDE-ISOMERASE C17H9.14C-RELATED"/>
    <property type="match status" value="1"/>
</dbReference>
<feature type="domain" description="Thioredoxin" evidence="1">
    <location>
        <begin position="17"/>
        <end position="125"/>
    </location>
</feature>
<dbReference type="Gene3D" id="3.40.30.10">
    <property type="entry name" value="Glutaredoxin"/>
    <property type="match status" value="1"/>
</dbReference>
<dbReference type="PANTHER" id="PTHR45672:SF11">
    <property type="entry name" value="PROTEIN DISULFIDE-ISOMERASE C17H9.14C"/>
    <property type="match status" value="1"/>
</dbReference>
<evidence type="ECO:0000313" key="2">
    <source>
        <dbReference type="EMBL" id="RWS28773.1"/>
    </source>
</evidence>
<sequence>MSITVRAFKKTEEESSVIDLNNLNFNSVVASKNVTALVDFYAPRCKYSAKLAPHFERAAEMVYDNDDYYDDSSNEQPNIVFAKVNAIKEKQLSEHFGIDSYPTVLCFTNNKIYEYSGPQRASAIVFFARGINDPESNAMKYAMPWTLPKRVRRKVSRRPKLKQYVSANKKRVKLRKLQNVRTTTKPTAETTIKVNANEQQSVIIDSSHEKTACFKD</sequence>
<dbReference type="EMBL" id="NCKV01001223">
    <property type="protein sequence ID" value="RWS28773.1"/>
    <property type="molecule type" value="Genomic_DNA"/>
</dbReference>
<dbReference type="AlphaFoldDB" id="A0A443SMR5"/>
<dbReference type="OrthoDB" id="1899781at2759"/>
<keyword evidence="3" id="KW-1185">Reference proteome</keyword>
<dbReference type="CDD" id="cd02961">
    <property type="entry name" value="PDI_a_family"/>
    <property type="match status" value="1"/>
</dbReference>
<dbReference type="InterPro" id="IPR036249">
    <property type="entry name" value="Thioredoxin-like_sf"/>
</dbReference>
<dbReference type="STRING" id="299467.A0A443SMR5"/>
<keyword evidence="2" id="KW-0413">Isomerase</keyword>
<dbReference type="Proteomes" id="UP000288716">
    <property type="component" value="Unassembled WGS sequence"/>
</dbReference>
<organism evidence="2 3">
    <name type="scientific">Leptotrombidium deliense</name>
    <dbReference type="NCBI Taxonomy" id="299467"/>
    <lineage>
        <taxon>Eukaryota</taxon>
        <taxon>Metazoa</taxon>
        <taxon>Ecdysozoa</taxon>
        <taxon>Arthropoda</taxon>
        <taxon>Chelicerata</taxon>
        <taxon>Arachnida</taxon>
        <taxon>Acari</taxon>
        <taxon>Acariformes</taxon>
        <taxon>Trombidiformes</taxon>
        <taxon>Prostigmata</taxon>
        <taxon>Anystina</taxon>
        <taxon>Parasitengona</taxon>
        <taxon>Trombiculoidea</taxon>
        <taxon>Trombiculidae</taxon>
        <taxon>Leptotrombidium</taxon>
    </lineage>
</organism>